<dbReference type="InterPro" id="IPR049326">
    <property type="entry name" value="Rhodopsin_dom_fungi"/>
</dbReference>
<comment type="caution">
    <text evidence="8">The sequence shown here is derived from an EMBL/GenBank/DDBJ whole genome shotgun (WGS) entry which is preliminary data.</text>
</comment>
<evidence type="ECO:0000256" key="4">
    <source>
        <dbReference type="ARBA" id="ARBA00023136"/>
    </source>
</evidence>
<reference evidence="8 9" key="1">
    <citation type="submission" date="2015-07" db="EMBL/GenBank/DDBJ databases">
        <title>The genome of the fungus Escovopsis weberi, a specialized disease agent of ant agriculture.</title>
        <authorList>
            <person name="de Man T.J."/>
            <person name="Stajich J.E."/>
            <person name="Kubicek C.P."/>
            <person name="Chenthamara K."/>
            <person name="Atanasova L."/>
            <person name="Druzhinina I.S."/>
            <person name="Birnbaum S."/>
            <person name="Barribeau S.M."/>
            <person name="Teiling C."/>
            <person name="Suen G."/>
            <person name="Currie C."/>
            <person name="Gerardo N.M."/>
        </authorList>
    </citation>
    <scope>NUCLEOTIDE SEQUENCE [LARGE SCALE GENOMIC DNA]</scope>
</reference>
<keyword evidence="9" id="KW-1185">Reference proteome</keyword>
<evidence type="ECO:0000256" key="3">
    <source>
        <dbReference type="ARBA" id="ARBA00022989"/>
    </source>
</evidence>
<keyword evidence="2 6" id="KW-0812">Transmembrane</keyword>
<feature type="transmembrane region" description="Helical" evidence="6">
    <location>
        <begin position="104"/>
        <end position="124"/>
    </location>
</feature>
<proteinExistence type="inferred from homology"/>
<dbReference type="PANTHER" id="PTHR33048">
    <property type="entry name" value="PTH11-LIKE INTEGRAL MEMBRANE PROTEIN (AFU_ORTHOLOGUE AFUA_5G11245)"/>
    <property type="match status" value="1"/>
</dbReference>
<evidence type="ECO:0000256" key="1">
    <source>
        <dbReference type="ARBA" id="ARBA00004141"/>
    </source>
</evidence>
<comment type="subcellular location">
    <subcellularLocation>
        <location evidence="1">Membrane</location>
        <topology evidence="1">Multi-pass membrane protein</topology>
    </subcellularLocation>
</comment>
<sequence length="346" mass="39382">MIVSRLIGRFLRTEKLFPEDKVAAFALIPLFLRMGCVDFILKEGTNNASFDNVVLSASEVHRKAIASGLVLVSRALYAATLWLLKATILEFLRRLTDLTWERSYHTTSVAIRWTLVVTFLAVIVSDLVECRPFRHYWQVLPDPGGQCRQGYVQLITMATCNVLTDLMLVIFPVSIIIRSKMTPCRKIQLVLLFSLSLSVVCVTLFRVVRVIDRHGSQQYRSLLASVELIFATASANALIIASFIRDRGVKKKKFRRRSTPISYEPPMTAHRSRRPTIRRHWGSDEDLVRDIGLGIDPQTREHSEALSQGLFRKAPVFTPLSTTDLHRQREVGPIWIPYRNPGKSTH</sequence>
<dbReference type="PANTHER" id="PTHR33048:SF19">
    <property type="entry name" value="MEMBRANE PROTEIN PTH11-LIKE, PUTATIVE (AFU_ORTHOLOGUE AFUA_1G14080)-RELATED"/>
    <property type="match status" value="1"/>
</dbReference>
<evidence type="ECO:0000256" key="5">
    <source>
        <dbReference type="ARBA" id="ARBA00038359"/>
    </source>
</evidence>
<gene>
    <name evidence="8" type="ORF">ESCO_002920</name>
</gene>
<accession>A0A0M8N1G9</accession>
<keyword evidence="3 6" id="KW-1133">Transmembrane helix</keyword>
<protein>
    <recommendedName>
        <fullName evidence="7">Rhodopsin domain-containing protein</fullName>
    </recommendedName>
</protein>
<name>A0A0M8N1G9_ESCWE</name>
<evidence type="ECO:0000256" key="2">
    <source>
        <dbReference type="ARBA" id="ARBA00022692"/>
    </source>
</evidence>
<keyword evidence="4 6" id="KW-0472">Membrane</keyword>
<dbReference type="InterPro" id="IPR052337">
    <property type="entry name" value="SAT4-like"/>
</dbReference>
<dbReference type="OrthoDB" id="5398233at2759"/>
<dbReference type="Proteomes" id="UP000053831">
    <property type="component" value="Unassembled WGS sequence"/>
</dbReference>
<evidence type="ECO:0000313" key="9">
    <source>
        <dbReference type="Proteomes" id="UP000053831"/>
    </source>
</evidence>
<feature type="transmembrane region" description="Helical" evidence="6">
    <location>
        <begin position="228"/>
        <end position="245"/>
    </location>
</feature>
<dbReference type="Pfam" id="PF20684">
    <property type="entry name" value="Fung_rhodopsin"/>
    <property type="match status" value="1"/>
</dbReference>
<evidence type="ECO:0000256" key="6">
    <source>
        <dbReference type="SAM" id="Phobius"/>
    </source>
</evidence>
<organism evidence="8 9">
    <name type="scientific">Escovopsis weberi</name>
    <dbReference type="NCBI Taxonomy" id="150374"/>
    <lineage>
        <taxon>Eukaryota</taxon>
        <taxon>Fungi</taxon>
        <taxon>Dikarya</taxon>
        <taxon>Ascomycota</taxon>
        <taxon>Pezizomycotina</taxon>
        <taxon>Sordariomycetes</taxon>
        <taxon>Hypocreomycetidae</taxon>
        <taxon>Hypocreales</taxon>
        <taxon>Hypocreaceae</taxon>
        <taxon>Escovopsis</taxon>
    </lineage>
</organism>
<comment type="similarity">
    <text evidence="5">Belongs to the SAT4 family.</text>
</comment>
<dbReference type="STRING" id="150374.A0A0M8N1G9"/>
<feature type="transmembrane region" description="Helical" evidence="6">
    <location>
        <begin position="189"/>
        <end position="208"/>
    </location>
</feature>
<evidence type="ECO:0000313" key="8">
    <source>
        <dbReference type="EMBL" id="KOS17821.1"/>
    </source>
</evidence>
<feature type="transmembrane region" description="Helical" evidence="6">
    <location>
        <begin position="151"/>
        <end position="177"/>
    </location>
</feature>
<dbReference type="AlphaFoldDB" id="A0A0M8N1G9"/>
<dbReference type="GO" id="GO:0016020">
    <property type="term" value="C:membrane"/>
    <property type="evidence" value="ECO:0007669"/>
    <property type="project" value="UniProtKB-SubCell"/>
</dbReference>
<feature type="domain" description="Rhodopsin" evidence="7">
    <location>
        <begin position="5"/>
        <end position="214"/>
    </location>
</feature>
<evidence type="ECO:0000259" key="7">
    <source>
        <dbReference type="Pfam" id="PF20684"/>
    </source>
</evidence>
<dbReference type="EMBL" id="LGSR01000022">
    <property type="protein sequence ID" value="KOS17821.1"/>
    <property type="molecule type" value="Genomic_DNA"/>
</dbReference>